<organism evidence="1 2">
    <name type="scientific">Phytohabitans suffuscus</name>
    <dbReference type="NCBI Taxonomy" id="624315"/>
    <lineage>
        <taxon>Bacteria</taxon>
        <taxon>Bacillati</taxon>
        <taxon>Actinomycetota</taxon>
        <taxon>Actinomycetes</taxon>
        <taxon>Micromonosporales</taxon>
        <taxon>Micromonosporaceae</taxon>
    </lineage>
</organism>
<proteinExistence type="predicted"/>
<dbReference type="AlphaFoldDB" id="A0A6F8YKU3"/>
<sequence length="103" mass="10706">MSSLFGTVAGRLGAVAGAVLRERGLDRWDGAVDRDRWDRSDLGEAGDPGGVFEVTLVRVRRGAGRHPQRERCGVGAVEPGVGGVALPRWLLLGAGLSGASRSA</sequence>
<evidence type="ECO:0000313" key="2">
    <source>
        <dbReference type="Proteomes" id="UP000503011"/>
    </source>
</evidence>
<dbReference type="Proteomes" id="UP000503011">
    <property type="component" value="Chromosome"/>
</dbReference>
<dbReference type="KEGG" id="psuu:Psuf_039760"/>
<gene>
    <name evidence="1" type="ORF">Psuf_039760</name>
</gene>
<protein>
    <submittedName>
        <fullName evidence="1">Uncharacterized protein</fullName>
    </submittedName>
</protein>
<evidence type="ECO:0000313" key="1">
    <source>
        <dbReference type="EMBL" id="BCB86663.1"/>
    </source>
</evidence>
<accession>A0A6F8YKU3</accession>
<keyword evidence="2" id="KW-1185">Reference proteome</keyword>
<name>A0A6F8YKU3_9ACTN</name>
<dbReference type="EMBL" id="AP022871">
    <property type="protein sequence ID" value="BCB86663.1"/>
    <property type="molecule type" value="Genomic_DNA"/>
</dbReference>
<dbReference type="RefSeq" id="WP_232074856.1">
    <property type="nucleotide sequence ID" value="NZ_AP022871.1"/>
</dbReference>
<reference evidence="1 2" key="2">
    <citation type="submission" date="2020-03" db="EMBL/GenBank/DDBJ databases">
        <authorList>
            <person name="Ichikawa N."/>
            <person name="Kimura A."/>
            <person name="Kitahashi Y."/>
            <person name="Uohara A."/>
        </authorList>
    </citation>
    <scope>NUCLEOTIDE SEQUENCE [LARGE SCALE GENOMIC DNA]</scope>
    <source>
        <strain evidence="1 2">NBRC 105367</strain>
    </source>
</reference>
<reference evidence="1 2" key="1">
    <citation type="submission" date="2020-03" db="EMBL/GenBank/DDBJ databases">
        <title>Whole genome shotgun sequence of Phytohabitans suffuscus NBRC 105367.</title>
        <authorList>
            <person name="Komaki H."/>
            <person name="Tamura T."/>
        </authorList>
    </citation>
    <scope>NUCLEOTIDE SEQUENCE [LARGE SCALE GENOMIC DNA]</scope>
    <source>
        <strain evidence="1 2">NBRC 105367</strain>
    </source>
</reference>